<comment type="similarity">
    <text evidence="1">Belongs to the universal ribosomal protein uS11 family.</text>
</comment>
<dbReference type="HAMAP" id="MF_01310">
    <property type="entry name" value="Ribosomal_uS11"/>
    <property type="match status" value="1"/>
</dbReference>
<dbReference type="PIRSF" id="PIRSF002131">
    <property type="entry name" value="Ribosomal_S11"/>
    <property type="match status" value="1"/>
</dbReference>
<keyword evidence="3" id="KW-0687">Ribonucleoprotein</keyword>
<proteinExistence type="inferred from homology"/>
<dbReference type="EMBL" id="LMXI01000529">
    <property type="protein sequence ID" value="KRT57488.1"/>
    <property type="molecule type" value="Genomic_DNA"/>
</dbReference>
<evidence type="ECO:0000256" key="3">
    <source>
        <dbReference type="ARBA" id="ARBA00023274"/>
    </source>
</evidence>
<dbReference type="Pfam" id="PF00411">
    <property type="entry name" value="Ribosomal_S11"/>
    <property type="match status" value="1"/>
</dbReference>
<evidence type="ECO:0000256" key="4">
    <source>
        <dbReference type="ARBA" id="ARBA00035317"/>
    </source>
</evidence>
<dbReference type="PANTHER" id="PTHR11759">
    <property type="entry name" value="40S RIBOSOMAL PROTEIN S14/30S RIBOSOMAL PROTEIN S11"/>
    <property type="match status" value="1"/>
</dbReference>
<dbReference type="SUPFAM" id="SSF53137">
    <property type="entry name" value="Translational machinery components"/>
    <property type="match status" value="1"/>
</dbReference>
<dbReference type="GO" id="GO:0005840">
    <property type="term" value="C:ribosome"/>
    <property type="evidence" value="ECO:0007669"/>
    <property type="project" value="UniProtKB-KW"/>
</dbReference>
<reference evidence="5 6" key="1">
    <citation type="submission" date="2015-11" db="EMBL/GenBank/DDBJ databases">
        <title>The genome of Candidatus Endoriftia persephone in Ridgeia piscesae and population structure of the North Eastern Pacific vestimentiferan symbionts.</title>
        <authorList>
            <person name="Perez M."/>
            <person name="Juniper K.S."/>
        </authorList>
    </citation>
    <scope>NUCLEOTIDE SEQUENCE [LARGE SCALE GENOMIC DNA]</scope>
    <source>
        <strain evidence="5">Ind10</strain>
    </source>
</reference>
<dbReference type="Gene3D" id="3.30.420.80">
    <property type="entry name" value="Ribosomal protein S11"/>
    <property type="match status" value="1"/>
</dbReference>
<evidence type="ECO:0000256" key="2">
    <source>
        <dbReference type="ARBA" id="ARBA00022980"/>
    </source>
</evidence>
<evidence type="ECO:0000313" key="6">
    <source>
        <dbReference type="Proteomes" id="UP000051276"/>
    </source>
</evidence>
<dbReference type="RefSeq" id="WP_057956223.1">
    <property type="nucleotide sequence ID" value="NZ_KQ556914.1"/>
</dbReference>
<dbReference type="STRING" id="54398.Ga0074115_1494"/>
<dbReference type="GO" id="GO:1990904">
    <property type="term" value="C:ribonucleoprotein complex"/>
    <property type="evidence" value="ECO:0007669"/>
    <property type="project" value="UniProtKB-KW"/>
</dbReference>
<sequence>MAKASGRSRKKVKKTVSDGVAHVHASFNNTIITITDRQGNALAWATAGGSGFRGSRKSTPFAAQVAADRVGQMVKEYGVKNLDVNVKGPGPGRESRFLT</sequence>
<gene>
    <name evidence="5" type="ORF">Ga0076813_11651</name>
</gene>
<dbReference type="NCBIfam" id="NF003698">
    <property type="entry name" value="PRK05309.1"/>
    <property type="match status" value="1"/>
</dbReference>
<feature type="non-terminal residue" evidence="5">
    <location>
        <position position="99"/>
    </location>
</feature>
<evidence type="ECO:0000313" key="5">
    <source>
        <dbReference type="EMBL" id="KRT57488.1"/>
    </source>
</evidence>
<dbReference type="GO" id="GO:0006412">
    <property type="term" value="P:translation"/>
    <property type="evidence" value="ECO:0007669"/>
    <property type="project" value="InterPro"/>
</dbReference>
<name>A0A0T5Z3S2_9GAMM</name>
<protein>
    <recommendedName>
        <fullName evidence="4">30S ribosomal protein S11</fullName>
    </recommendedName>
</protein>
<dbReference type="InterPro" id="IPR036967">
    <property type="entry name" value="Ribosomal_uS11_sf"/>
</dbReference>
<comment type="caution">
    <text evidence="5">The sequence shown here is derived from an EMBL/GenBank/DDBJ whole genome shotgun (WGS) entry which is preliminary data.</text>
</comment>
<dbReference type="InterPro" id="IPR001971">
    <property type="entry name" value="Ribosomal_uS11"/>
</dbReference>
<organism evidence="5 6">
    <name type="scientific">endosymbiont of Ridgeia piscesae</name>
    <dbReference type="NCBI Taxonomy" id="54398"/>
    <lineage>
        <taxon>Bacteria</taxon>
        <taxon>Pseudomonadati</taxon>
        <taxon>Pseudomonadota</taxon>
        <taxon>Gammaproteobacteria</taxon>
        <taxon>sulfur-oxidizing symbionts</taxon>
    </lineage>
</organism>
<dbReference type="AlphaFoldDB" id="A0A0T5Z3S2"/>
<dbReference type="Proteomes" id="UP000051276">
    <property type="component" value="Unassembled WGS sequence"/>
</dbReference>
<keyword evidence="2 5" id="KW-0689">Ribosomal protein</keyword>
<dbReference type="GO" id="GO:0003735">
    <property type="term" value="F:structural constituent of ribosome"/>
    <property type="evidence" value="ECO:0007669"/>
    <property type="project" value="InterPro"/>
</dbReference>
<accession>A0A0T5Z3S2</accession>
<evidence type="ECO:0000256" key="1">
    <source>
        <dbReference type="ARBA" id="ARBA00006194"/>
    </source>
</evidence>